<sequence>MLKKLFTNTLFFGLAPYASKIISVFLLPVMTQYLTATDYGIAGTIDAYTQGLTALSTLGFTTVLSVIFFRSKFQYKILWREIYGFLQYWMVLFALLQGIILYFIIPEEAADNKWWIILLTNFSNVFFGATAIIGNSYYVLNMKALPVVIRTMIAGIVTVFANYLLVVHFRLGYLGWYVGSFIGTFIMNASYWYTVNIQLKLTPIMNFKRRTIFKYLKVSLPTVPHYYTSFLMNASSKVVMNAYSCPINTLGQANIVLQIGGLLDSWIAAINQAINPMTLTEIRERNELKARSLIYIYLGLTYVCTFLFAVWSKEIFSLLISNAELAATYPYIILFVMALNYRPMYVAVTNIFFYYENTTTLLKVTFISGLIALGLYCLLIPFYSIWGVMVGYYIAAIYMGYSGFFTRFFRSKSKVEYPFKVILLLHVTLTIVAYVIVECPVPVKLLVSLLFAVSVLWIIKKQKK</sequence>
<feature type="transmembrane region" description="Helical" evidence="6">
    <location>
        <begin position="390"/>
        <end position="409"/>
    </location>
</feature>
<evidence type="ECO:0000256" key="1">
    <source>
        <dbReference type="ARBA" id="ARBA00004651"/>
    </source>
</evidence>
<evidence type="ECO:0000256" key="6">
    <source>
        <dbReference type="SAM" id="Phobius"/>
    </source>
</evidence>
<feature type="transmembrane region" description="Helical" evidence="6">
    <location>
        <begin position="421"/>
        <end position="437"/>
    </location>
</feature>
<keyword evidence="4 6" id="KW-1133">Transmembrane helix</keyword>
<dbReference type="InterPro" id="IPR050833">
    <property type="entry name" value="Poly_Biosynth_Transport"/>
</dbReference>
<feature type="transmembrane region" description="Helical" evidence="6">
    <location>
        <begin position="174"/>
        <end position="195"/>
    </location>
</feature>
<feature type="transmembrane region" description="Helical" evidence="6">
    <location>
        <begin position="147"/>
        <end position="168"/>
    </location>
</feature>
<dbReference type="STRING" id="763034.HMPREF9446_02401"/>
<reference evidence="7 8" key="1">
    <citation type="submission" date="2011-02" db="EMBL/GenBank/DDBJ databases">
        <authorList>
            <person name="Weinstock G."/>
            <person name="Sodergren E."/>
            <person name="Clifton S."/>
            <person name="Fulton L."/>
            <person name="Fulton B."/>
            <person name="Courtney L."/>
            <person name="Fronick C."/>
            <person name="Harrison M."/>
            <person name="Strong C."/>
            <person name="Farmer C."/>
            <person name="Delahaunty K."/>
            <person name="Markovic C."/>
            <person name="Hall O."/>
            <person name="Minx P."/>
            <person name="Tomlinson C."/>
            <person name="Mitreva M."/>
            <person name="Hou S."/>
            <person name="Chen J."/>
            <person name="Wollam A."/>
            <person name="Pepin K.H."/>
            <person name="Johnson M."/>
            <person name="Bhonagiri V."/>
            <person name="Zhang X."/>
            <person name="Suruliraj S."/>
            <person name="Warren W."/>
            <person name="Chinwalla A."/>
            <person name="Mardis E.R."/>
            <person name="Wilson R.K."/>
        </authorList>
    </citation>
    <scope>NUCLEOTIDE SEQUENCE [LARGE SCALE GENOMIC DNA]</scope>
    <source>
        <strain evidence="7 8">YIT 12057</strain>
    </source>
</reference>
<proteinExistence type="predicted"/>
<feature type="transmembrane region" description="Helical" evidence="6">
    <location>
        <begin position="116"/>
        <end position="140"/>
    </location>
</feature>
<feature type="transmembrane region" description="Helical" evidence="6">
    <location>
        <begin position="82"/>
        <end position="104"/>
    </location>
</feature>
<dbReference type="EMBL" id="AFBN01000047">
    <property type="protein sequence ID" value="EGF55999.1"/>
    <property type="molecule type" value="Genomic_DNA"/>
</dbReference>
<dbReference type="PANTHER" id="PTHR30250:SF11">
    <property type="entry name" value="O-ANTIGEN TRANSPORTER-RELATED"/>
    <property type="match status" value="1"/>
</dbReference>
<evidence type="ECO:0000313" key="7">
    <source>
        <dbReference type="EMBL" id="EGF55999.1"/>
    </source>
</evidence>
<accession>F3PUQ6</accession>
<evidence type="ECO:0000256" key="5">
    <source>
        <dbReference type="ARBA" id="ARBA00023136"/>
    </source>
</evidence>
<dbReference type="RefSeq" id="WP_009125656.1">
    <property type="nucleotide sequence ID" value="NZ_GL882644.1"/>
</dbReference>
<dbReference type="HOGENOM" id="CLU_573474_0_0_10"/>
<gene>
    <name evidence="7" type="ORF">HMPREF9446_02401</name>
</gene>
<organism evidence="7 8">
    <name type="scientific">Bacteroides fluxus YIT 12057</name>
    <dbReference type="NCBI Taxonomy" id="763034"/>
    <lineage>
        <taxon>Bacteria</taxon>
        <taxon>Pseudomonadati</taxon>
        <taxon>Bacteroidota</taxon>
        <taxon>Bacteroidia</taxon>
        <taxon>Bacteroidales</taxon>
        <taxon>Bacteroidaceae</taxon>
        <taxon>Bacteroides</taxon>
    </lineage>
</organism>
<evidence type="ECO:0000256" key="3">
    <source>
        <dbReference type="ARBA" id="ARBA00022692"/>
    </source>
</evidence>
<protein>
    <submittedName>
        <fullName evidence="7">Polysaccharide biosynthesis protein</fullName>
    </submittedName>
</protein>
<dbReference type="Proteomes" id="UP000003416">
    <property type="component" value="Unassembled WGS sequence"/>
</dbReference>
<comment type="subcellular location">
    <subcellularLocation>
        <location evidence="1">Cell membrane</location>
        <topology evidence="1">Multi-pass membrane protein</topology>
    </subcellularLocation>
</comment>
<feature type="transmembrane region" description="Helical" evidence="6">
    <location>
        <begin position="293"/>
        <end position="311"/>
    </location>
</feature>
<dbReference type="eggNOG" id="COG2244">
    <property type="taxonomic scope" value="Bacteria"/>
</dbReference>
<dbReference type="GeneID" id="86049927"/>
<comment type="caution">
    <text evidence="7">The sequence shown here is derived from an EMBL/GenBank/DDBJ whole genome shotgun (WGS) entry which is preliminary data.</text>
</comment>
<dbReference type="GO" id="GO:0005886">
    <property type="term" value="C:plasma membrane"/>
    <property type="evidence" value="ECO:0007669"/>
    <property type="project" value="UniProtKB-SubCell"/>
</dbReference>
<keyword evidence="5 6" id="KW-0472">Membrane</keyword>
<evidence type="ECO:0000256" key="2">
    <source>
        <dbReference type="ARBA" id="ARBA00022475"/>
    </source>
</evidence>
<feature type="transmembrane region" description="Helical" evidence="6">
    <location>
        <begin position="12"/>
        <end position="35"/>
    </location>
</feature>
<evidence type="ECO:0000256" key="4">
    <source>
        <dbReference type="ARBA" id="ARBA00022989"/>
    </source>
</evidence>
<name>F3PUQ6_9BACE</name>
<keyword evidence="3 6" id="KW-0812">Transmembrane</keyword>
<keyword evidence="8" id="KW-1185">Reference proteome</keyword>
<feature type="transmembrane region" description="Helical" evidence="6">
    <location>
        <begin position="443"/>
        <end position="459"/>
    </location>
</feature>
<dbReference type="AlphaFoldDB" id="F3PUQ6"/>
<feature type="transmembrane region" description="Helical" evidence="6">
    <location>
        <begin position="47"/>
        <end position="70"/>
    </location>
</feature>
<dbReference type="PANTHER" id="PTHR30250">
    <property type="entry name" value="PST FAMILY PREDICTED COLANIC ACID TRANSPORTER"/>
    <property type="match status" value="1"/>
</dbReference>
<feature type="transmembrane region" description="Helical" evidence="6">
    <location>
        <begin position="361"/>
        <end position="384"/>
    </location>
</feature>
<evidence type="ECO:0000313" key="8">
    <source>
        <dbReference type="Proteomes" id="UP000003416"/>
    </source>
</evidence>
<keyword evidence="2" id="KW-1003">Cell membrane</keyword>
<feature type="transmembrane region" description="Helical" evidence="6">
    <location>
        <begin position="331"/>
        <end position="354"/>
    </location>
</feature>